<dbReference type="Proteomes" id="UP001558613">
    <property type="component" value="Unassembled WGS sequence"/>
</dbReference>
<protein>
    <submittedName>
        <fullName evidence="2">Uncharacterized protein</fullName>
    </submittedName>
</protein>
<feature type="region of interest" description="Disordered" evidence="1">
    <location>
        <begin position="1"/>
        <end position="22"/>
    </location>
</feature>
<feature type="compositionally biased region" description="Polar residues" evidence="1">
    <location>
        <begin position="438"/>
        <end position="452"/>
    </location>
</feature>
<dbReference type="PANTHER" id="PTHR22014">
    <property type="entry name" value="RNA-BINDING PROTEIN 33"/>
    <property type="match status" value="1"/>
</dbReference>
<name>A0ABR3NUI3_9TELE</name>
<sequence length="726" mass="80593">MPLDSSNVTSADSSTVLLSQNNEVYDKPGRKRFYRAKYQVQDMNSDSEEDTLADDWLISKQDLLDTSDEELNDDLLRSDDENETMRCHSERVSKPKLQAIAKPYLVSDTPHLAEDQARCPKEEVEVDPGEVLDIEINAPSGDEFQQEVADYSDLRQANVKMDVKGGIKAVSSLPMQESREGGSESQEGASPQPSGRHLIPSCRGQPAREVTLTGPCRSPEPVFPGQHMFDQQHSASVLDTNPLLAGPTPMGSIQPPGNESDPWRPSLALQGPTDLSKPGTPHRGQKPLQKHPSAQSCCSLIAPSGPQAQKPAVLVRAVARMVQSAKPMAVARGMPIAARQPASAKSMRSAKTPPAPGMVGRNVGQKVKVQPQTPPASQKLPARPLNTINNKEREEDSFYMEKLQEQMRLREQVIKQKERMRSMRAANKQHLRQERFQTDSSTGHWNNDQNQQQQPCVLGSCPRKVTHQQPHHCLILEHHPEFQPLASQQHQHQVLVPPLQPPWQQALPAQGNPSGHAAELQHNQSHQWGTDWVVLQGMEQVPNQMNQQHSIEEAHTAGPQEVWRGRKRMCEPRTSDSPVPTKIRVVKHLCPVSASCNLTPQMSVETNAVTEMQPRIVTFRMPDSSSPSFLQHSLKLNCPKQGRGSGPNQPQDKVAVRGSEHSAFIPFSSGLRTESVTTQTHVSFIQCFCTWAGPKVIPLSPRSSFCVFRQVSTTQSQHRSLLKSRM</sequence>
<evidence type="ECO:0000313" key="2">
    <source>
        <dbReference type="EMBL" id="KAL1280407.1"/>
    </source>
</evidence>
<feature type="compositionally biased region" description="Low complexity" evidence="1">
    <location>
        <begin position="183"/>
        <end position="192"/>
    </location>
</feature>
<evidence type="ECO:0000313" key="3">
    <source>
        <dbReference type="Proteomes" id="UP001558613"/>
    </source>
</evidence>
<organism evidence="2 3">
    <name type="scientific">Cirrhinus molitorella</name>
    <name type="common">mud carp</name>
    <dbReference type="NCBI Taxonomy" id="172907"/>
    <lineage>
        <taxon>Eukaryota</taxon>
        <taxon>Metazoa</taxon>
        <taxon>Chordata</taxon>
        <taxon>Craniata</taxon>
        <taxon>Vertebrata</taxon>
        <taxon>Euteleostomi</taxon>
        <taxon>Actinopterygii</taxon>
        <taxon>Neopterygii</taxon>
        <taxon>Teleostei</taxon>
        <taxon>Ostariophysi</taxon>
        <taxon>Cypriniformes</taxon>
        <taxon>Cyprinidae</taxon>
        <taxon>Labeoninae</taxon>
        <taxon>Labeonini</taxon>
        <taxon>Cirrhinus</taxon>
    </lineage>
</organism>
<keyword evidence="3" id="KW-1185">Reference proteome</keyword>
<evidence type="ECO:0000256" key="1">
    <source>
        <dbReference type="SAM" id="MobiDB-lite"/>
    </source>
</evidence>
<dbReference type="PANTHER" id="PTHR22014:SF2">
    <property type="entry name" value="RNA-BINDING PROTEIN 33"/>
    <property type="match status" value="1"/>
</dbReference>
<accession>A0ABR3NUI3</accession>
<reference evidence="2 3" key="1">
    <citation type="submission" date="2023-09" db="EMBL/GenBank/DDBJ databases">
        <authorList>
            <person name="Wang M."/>
        </authorList>
    </citation>
    <scope>NUCLEOTIDE SEQUENCE [LARGE SCALE GENOMIC DNA]</scope>
    <source>
        <strain evidence="2">GT-2023</strain>
        <tissue evidence="2">Liver</tissue>
    </source>
</reference>
<feature type="region of interest" description="Disordered" evidence="1">
    <location>
        <begin position="173"/>
        <end position="227"/>
    </location>
</feature>
<feature type="region of interest" description="Disordered" evidence="1">
    <location>
        <begin position="426"/>
        <end position="452"/>
    </location>
</feature>
<comment type="caution">
    <text evidence="2">The sequence shown here is derived from an EMBL/GenBank/DDBJ whole genome shotgun (WGS) entry which is preliminary data.</text>
</comment>
<proteinExistence type="predicted"/>
<feature type="region of interest" description="Disordered" evidence="1">
    <location>
        <begin position="339"/>
        <end position="361"/>
    </location>
</feature>
<feature type="region of interest" description="Disordered" evidence="1">
    <location>
        <begin position="239"/>
        <end position="305"/>
    </location>
</feature>
<dbReference type="EMBL" id="JAYMGO010000002">
    <property type="protein sequence ID" value="KAL1280407.1"/>
    <property type="molecule type" value="Genomic_DNA"/>
</dbReference>
<dbReference type="InterPro" id="IPR039878">
    <property type="entry name" value="RBM33"/>
</dbReference>
<gene>
    <name evidence="2" type="ORF">QQF64_015007</name>
</gene>